<evidence type="ECO:0000259" key="2">
    <source>
        <dbReference type="Pfam" id="PF05157"/>
    </source>
</evidence>
<keyword evidence="1" id="KW-1133">Transmembrane helix</keyword>
<evidence type="ECO:0000313" key="4">
    <source>
        <dbReference type="EMBL" id="MBC2601839.1"/>
    </source>
</evidence>
<dbReference type="GO" id="GO:0016740">
    <property type="term" value="F:transferase activity"/>
    <property type="evidence" value="ECO:0007669"/>
    <property type="project" value="UniProtKB-KW"/>
</dbReference>
<evidence type="ECO:0000256" key="1">
    <source>
        <dbReference type="SAM" id="Phobius"/>
    </source>
</evidence>
<feature type="transmembrane region" description="Helical" evidence="1">
    <location>
        <begin position="399"/>
        <end position="416"/>
    </location>
</feature>
<comment type="caution">
    <text evidence="4">The sequence shown here is derived from an EMBL/GenBank/DDBJ whole genome shotgun (WGS) entry which is preliminary data.</text>
</comment>
<reference evidence="4 5" key="1">
    <citation type="submission" date="2020-07" db="EMBL/GenBank/DDBJ databases">
        <authorList>
            <person name="Feng X."/>
        </authorList>
    </citation>
    <scope>NUCLEOTIDE SEQUENCE [LARGE SCALE GENOMIC DNA]</scope>
    <source>
        <strain evidence="4 5">JCM14086</strain>
    </source>
</reference>
<organism evidence="4 5">
    <name type="scientific">Puniceicoccus vermicola</name>
    <dbReference type="NCBI Taxonomy" id="388746"/>
    <lineage>
        <taxon>Bacteria</taxon>
        <taxon>Pseudomonadati</taxon>
        <taxon>Verrucomicrobiota</taxon>
        <taxon>Opitutia</taxon>
        <taxon>Puniceicoccales</taxon>
        <taxon>Puniceicoccaceae</taxon>
        <taxon>Puniceicoccus</taxon>
    </lineage>
</organism>
<proteinExistence type="predicted"/>
<dbReference type="InterPro" id="IPR007831">
    <property type="entry name" value="T2SS_GspE_N"/>
</dbReference>
<keyword evidence="1" id="KW-0812">Transmembrane</keyword>
<feature type="transmembrane region" description="Helical" evidence="1">
    <location>
        <begin position="363"/>
        <end position="387"/>
    </location>
</feature>
<evidence type="ECO:0000259" key="3">
    <source>
        <dbReference type="Pfam" id="PF13632"/>
    </source>
</evidence>
<name>A0A7X1AXZ0_9BACT</name>
<dbReference type="SUPFAM" id="SSF160246">
    <property type="entry name" value="EspE N-terminal domain-like"/>
    <property type="match status" value="2"/>
</dbReference>
<dbReference type="RefSeq" id="WP_185692545.1">
    <property type="nucleotide sequence ID" value="NZ_JACHVA010000076.1"/>
</dbReference>
<dbReference type="InterPro" id="IPR029044">
    <property type="entry name" value="Nucleotide-diphossugar_trans"/>
</dbReference>
<dbReference type="EMBL" id="JACHVA010000076">
    <property type="protein sequence ID" value="MBC2601839.1"/>
    <property type="molecule type" value="Genomic_DNA"/>
</dbReference>
<keyword evidence="1" id="KW-0472">Membrane</keyword>
<dbReference type="Pfam" id="PF13632">
    <property type="entry name" value="Glyco_trans_2_3"/>
    <property type="match status" value="1"/>
</dbReference>
<dbReference type="SUPFAM" id="SSF53448">
    <property type="entry name" value="Nucleotide-diphospho-sugar transferases"/>
    <property type="match status" value="1"/>
</dbReference>
<gene>
    <name evidence="4" type="ORF">H5P30_08615</name>
</gene>
<dbReference type="Pfam" id="PF05157">
    <property type="entry name" value="MshEN"/>
    <property type="match status" value="1"/>
</dbReference>
<dbReference type="InterPro" id="IPR037257">
    <property type="entry name" value="T2SS_E_N_sf"/>
</dbReference>
<dbReference type="AlphaFoldDB" id="A0A7X1AXZ0"/>
<dbReference type="NCBIfam" id="NF011305">
    <property type="entry name" value="PRK14716.1-3"/>
    <property type="match status" value="1"/>
</dbReference>
<feature type="domain" description="Type II secretion system protein GspE N-terminal" evidence="2">
    <location>
        <begin position="544"/>
        <end position="635"/>
    </location>
</feature>
<keyword evidence="4" id="KW-0808">Transferase</keyword>
<sequence>MLETILFIIWLICRVIMIGLIIIFLVSGLDDFFVDLVYYVRGAYRFLFKRNMVKPVTREQLESIPEKPVAIMVPAWQESAVIADMILNFRKSVKYDNWVLFVGTYPNDPDTFREAERARCYIPNTEVVVTPAPGPTCKSDCLNWVYQGILLYEERTGIKFDIFLMHDAEDMVHPDSVKFYNYLMPRMDFIQTPVVPLSRKWYQLVGGVYMDEFAESHLKDMRMREFMTGVLPSAGVGTALSRAAIEYLAKQRRNQIFDVTSLTEDYIMGLSLRGMRGKKIFLQQYIEVEKKTKSLILRREKTKKVKELIATKEYFPHTFNTSSRQKSRWTLGIALQGWRVGWSIHPLLNYWLMRDRKGIVNSFAVILGYCVAVFLGLFYLLGLVFPALQLPLILTEGDWVVKMLYVVMGLFAWRLLNRFLCTTRFYNLFQGLLSPIRMLVGNFVNFRAAWIAVRQFTRAKIRGETPAWIKTDHAFPSQGQLKSYHRRIGEILTERGLVTEIQLAECLKLQEETGRKLGEILVEKELLWEEELVEALAVQNGNAFVELDPYAVAPDLLTKIPEELAREMRIFPVSFQNNVFVLATDIIDVGDEESENNRDRRERELGERFGCAIRMAWASARDIDFAIDRAYKEAPAQFSPIKGRLGERLVQMGKLTRDELVEALRIQKRSREKLGHILIGMGKTSQSEIDEVISYQTQNA</sequence>
<accession>A0A7X1AXZ0</accession>
<evidence type="ECO:0000313" key="5">
    <source>
        <dbReference type="Proteomes" id="UP000525652"/>
    </source>
</evidence>
<dbReference type="InterPro" id="IPR001173">
    <property type="entry name" value="Glyco_trans_2-like"/>
</dbReference>
<feature type="transmembrane region" description="Helical" evidence="1">
    <location>
        <begin position="7"/>
        <end position="26"/>
    </location>
</feature>
<keyword evidence="5" id="KW-1185">Reference proteome</keyword>
<dbReference type="Proteomes" id="UP000525652">
    <property type="component" value="Unassembled WGS sequence"/>
</dbReference>
<feature type="domain" description="Glycosyltransferase 2-like" evidence="3">
    <location>
        <begin position="162"/>
        <end position="380"/>
    </location>
</feature>
<protein>
    <submittedName>
        <fullName evidence="4">Glycosyl transferase family protein</fullName>
    </submittedName>
</protein>
<dbReference type="NCBIfam" id="NF012033">
    <property type="entry name" value="PRK15489.1"/>
    <property type="match status" value="1"/>
</dbReference>